<dbReference type="InterPro" id="IPR013154">
    <property type="entry name" value="ADH-like_N"/>
</dbReference>
<dbReference type="PROSITE" id="PS00059">
    <property type="entry name" value="ADH_ZINC"/>
    <property type="match status" value="1"/>
</dbReference>
<keyword evidence="10" id="KW-1185">Reference proteome</keyword>
<dbReference type="PANTHER" id="PTHR43350">
    <property type="entry name" value="NAD-DEPENDENT ALCOHOL DEHYDROGENASE"/>
    <property type="match status" value="1"/>
</dbReference>
<evidence type="ECO:0000313" key="10">
    <source>
        <dbReference type="Proteomes" id="UP000317303"/>
    </source>
</evidence>
<feature type="domain" description="Alcohol dehydrogenase-like N-terminal" evidence="8">
    <location>
        <begin position="27"/>
        <end position="147"/>
    </location>
</feature>
<keyword evidence="5" id="KW-0560">Oxidoreductase</keyword>
<evidence type="ECO:0000256" key="1">
    <source>
        <dbReference type="ARBA" id="ARBA00001947"/>
    </source>
</evidence>
<dbReference type="GO" id="GO:0008270">
    <property type="term" value="F:zinc ion binding"/>
    <property type="evidence" value="ECO:0007669"/>
    <property type="project" value="InterPro"/>
</dbReference>
<dbReference type="EMBL" id="VLJV01000001">
    <property type="protein sequence ID" value="TWH18732.1"/>
    <property type="molecule type" value="Genomic_DNA"/>
</dbReference>
<dbReference type="InterPro" id="IPR011032">
    <property type="entry name" value="GroES-like_sf"/>
</dbReference>
<dbReference type="PANTHER" id="PTHR43350:SF21">
    <property type="entry name" value="S-NITROSOMYCOTHIOL REDUCTASE MSCR"/>
    <property type="match status" value="1"/>
</dbReference>
<evidence type="ECO:0000256" key="3">
    <source>
        <dbReference type="ARBA" id="ARBA00022723"/>
    </source>
</evidence>
<dbReference type="Pfam" id="PF08240">
    <property type="entry name" value="ADH_N"/>
    <property type="match status" value="1"/>
</dbReference>
<gene>
    <name evidence="9" type="ORF">JD82_00553</name>
</gene>
<evidence type="ECO:0000259" key="8">
    <source>
        <dbReference type="Pfam" id="PF08240"/>
    </source>
</evidence>
<feature type="domain" description="Alcohol dehydrogenase-like C-terminal" evidence="7">
    <location>
        <begin position="190"/>
        <end position="319"/>
    </location>
</feature>
<dbReference type="Gene3D" id="3.40.50.720">
    <property type="entry name" value="NAD(P)-binding Rossmann-like Domain"/>
    <property type="match status" value="1"/>
</dbReference>
<keyword evidence="4 6" id="KW-0862">Zinc</keyword>
<dbReference type="InterPro" id="IPR013149">
    <property type="entry name" value="ADH-like_C"/>
</dbReference>
<evidence type="ECO:0000313" key="9">
    <source>
        <dbReference type="EMBL" id="TWH18732.1"/>
    </source>
</evidence>
<dbReference type="RefSeq" id="WP_030531993.1">
    <property type="nucleotide sequence ID" value="NZ_JOIJ01000006.1"/>
</dbReference>
<name>A0A660C5I8_9PSEU</name>
<dbReference type="InterPro" id="IPR002328">
    <property type="entry name" value="ADH_Zn_CS"/>
</dbReference>
<dbReference type="Proteomes" id="UP000317303">
    <property type="component" value="Unassembled WGS sequence"/>
</dbReference>
<comment type="similarity">
    <text evidence="2 6">Belongs to the zinc-containing alcohol dehydrogenase family.</text>
</comment>
<sequence length="360" mass="37249">MSEVRAVVATGQGKPVEVTTIVVPDPGPDEVAVDVRACGICPADLRYRDDGVDGEFPMLLGHEVAGTVAAVGVGVHHVEPGDLVVLDWRAVCGTCRACRRGRPQRCCDTPTADQPMTLTDGTPLSTALGIGGFAERTLVHAAQCTKAGPAWRPAVAGLLGCGVLAGFGAAVYTAPTGPGDSVAILGCGEVGVGAVAGAVMAGARRIVVVDTDPRKLDRACRFGATHTVNAARADTVEAVRALTGGDGADVVIDTVGTPESYTHAFYARDLAGTVVLAGVPGPATRLELPLPDVLSRGGALKASRFGDCLPERDLPMMAELYLQGRLPLEKLATEKVPLEEVEAAFDRMHRGDVLRSVVTF</sequence>
<evidence type="ECO:0000256" key="4">
    <source>
        <dbReference type="ARBA" id="ARBA00022833"/>
    </source>
</evidence>
<dbReference type="InterPro" id="IPR036291">
    <property type="entry name" value="NAD(P)-bd_dom_sf"/>
</dbReference>
<dbReference type="SUPFAM" id="SSF50129">
    <property type="entry name" value="GroES-like"/>
    <property type="match status" value="2"/>
</dbReference>
<comment type="caution">
    <text evidence="9">The sequence shown here is derived from an EMBL/GenBank/DDBJ whole genome shotgun (WGS) entry which is preliminary data.</text>
</comment>
<dbReference type="SUPFAM" id="SSF51735">
    <property type="entry name" value="NAD(P)-binding Rossmann-fold domains"/>
    <property type="match status" value="1"/>
</dbReference>
<dbReference type="NCBIfam" id="TIGR03451">
    <property type="entry name" value="mycoS_dep_FDH"/>
    <property type="match status" value="1"/>
</dbReference>
<comment type="cofactor">
    <cofactor evidence="1 6">
        <name>Zn(2+)</name>
        <dbReference type="ChEBI" id="CHEBI:29105"/>
    </cofactor>
</comment>
<proteinExistence type="inferred from homology"/>
<evidence type="ECO:0000256" key="2">
    <source>
        <dbReference type="ARBA" id="ARBA00008072"/>
    </source>
</evidence>
<protein>
    <submittedName>
        <fullName evidence="9">S-(Hydroxymethyl)mycothiol dehydrogenase</fullName>
    </submittedName>
</protein>
<evidence type="ECO:0000259" key="7">
    <source>
        <dbReference type="Pfam" id="PF00107"/>
    </source>
</evidence>
<evidence type="ECO:0000256" key="6">
    <source>
        <dbReference type="RuleBase" id="RU361277"/>
    </source>
</evidence>
<evidence type="ECO:0000256" key="5">
    <source>
        <dbReference type="ARBA" id="ARBA00023002"/>
    </source>
</evidence>
<dbReference type="GO" id="GO:0016491">
    <property type="term" value="F:oxidoreductase activity"/>
    <property type="evidence" value="ECO:0007669"/>
    <property type="project" value="UniProtKB-KW"/>
</dbReference>
<dbReference type="AlphaFoldDB" id="A0A660C5I8"/>
<dbReference type="Gene3D" id="3.90.180.10">
    <property type="entry name" value="Medium-chain alcohol dehydrogenases, catalytic domain"/>
    <property type="match status" value="1"/>
</dbReference>
<accession>A0A660C5I8</accession>
<keyword evidence="3 6" id="KW-0479">Metal-binding</keyword>
<organism evidence="9 10">
    <name type="scientific">Prauserella rugosa</name>
    <dbReference type="NCBI Taxonomy" id="43354"/>
    <lineage>
        <taxon>Bacteria</taxon>
        <taxon>Bacillati</taxon>
        <taxon>Actinomycetota</taxon>
        <taxon>Actinomycetes</taxon>
        <taxon>Pseudonocardiales</taxon>
        <taxon>Pseudonocardiaceae</taxon>
        <taxon>Prauserella</taxon>
    </lineage>
</organism>
<reference evidence="9 10" key="1">
    <citation type="submission" date="2019-07" db="EMBL/GenBank/DDBJ databases">
        <title>R&amp;d 2014.</title>
        <authorList>
            <person name="Klenk H.-P."/>
        </authorList>
    </citation>
    <scope>NUCLEOTIDE SEQUENCE [LARGE SCALE GENOMIC DNA]</scope>
    <source>
        <strain evidence="9 10">DSM 43194</strain>
    </source>
</reference>
<dbReference type="InterPro" id="IPR017816">
    <property type="entry name" value="MycoS_dep_FDH"/>
</dbReference>
<dbReference type="Pfam" id="PF00107">
    <property type="entry name" value="ADH_zinc_N"/>
    <property type="match status" value="1"/>
</dbReference>
<dbReference type="OrthoDB" id="3265141at2"/>